<evidence type="ECO:0000256" key="2">
    <source>
        <dbReference type="ARBA" id="ARBA00022723"/>
    </source>
</evidence>
<dbReference type="PANTHER" id="PTHR32308">
    <property type="entry name" value="LYASE BETA SUBUNIT, PUTATIVE (AFU_ORTHOLOGUE AFUA_4G13030)-RELATED"/>
    <property type="match status" value="1"/>
</dbReference>
<reference evidence="5 6" key="1">
    <citation type="journal article" date="2019" name="Int. J. Syst. Evol. Microbiol.">
        <title>The Global Catalogue of Microorganisms (GCM) 10K type strain sequencing project: providing services to taxonomists for standard genome sequencing and annotation.</title>
        <authorList>
            <consortium name="The Broad Institute Genomics Platform"/>
            <consortium name="The Broad Institute Genome Sequencing Center for Infectious Disease"/>
            <person name="Wu L."/>
            <person name="Ma J."/>
        </authorList>
    </citation>
    <scope>NUCLEOTIDE SEQUENCE [LARGE SCALE GENOMIC DNA]</scope>
    <source>
        <strain evidence="5 6">JCM 15309</strain>
    </source>
</reference>
<dbReference type="EMBL" id="BAAAPB010000001">
    <property type="protein sequence ID" value="GAA1948136.1"/>
    <property type="molecule type" value="Genomic_DNA"/>
</dbReference>
<sequence length="277" mass="28223">MTAPDLAAARSLLFVPGDRPERFAKAAASGADAVVLDLEDAVAAVAKSDALAQVVHWLSTGSRAIIRINAVGTPTHAAEVEALAGTGAAVMLPKTESAVQVADVHRALGGAPVLALVETPVGIRDVDEIARAEGLARLALGTVDLAADLGVDPSSYAAFAYSRSRLVIASAAAGLAPPIDGVTVRLDDPDVLAADLAVSRELGLSAKLCIHPQQVAAVNEAFTPTQVELDWAARIVAAVEDTSAAGGDGVMVVDGTMVDAPVVTRARRLLSRATPRP</sequence>
<evidence type="ECO:0000259" key="4">
    <source>
        <dbReference type="Pfam" id="PF03328"/>
    </source>
</evidence>
<feature type="domain" description="HpcH/HpaI aldolase/citrate lyase" evidence="4">
    <location>
        <begin position="10"/>
        <end position="212"/>
    </location>
</feature>
<dbReference type="PANTHER" id="PTHR32308:SF10">
    <property type="entry name" value="CITRATE LYASE SUBUNIT BETA"/>
    <property type="match status" value="1"/>
</dbReference>
<keyword evidence="3" id="KW-0460">Magnesium</keyword>
<comment type="caution">
    <text evidence="5">The sequence shown here is derived from an EMBL/GenBank/DDBJ whole genome shotgun (WGS) entry which is preliminary data.</text>
</comment>
<keyword evidence="6" id="KW-1185">Reference proteome</keyword>
<name>A0ABN2QDB0_9ACTN</name>
<dbReference type="SUPFAM" id="SSF51621">
    <property type="entry name" value="Phosphoenolpyruvate/pyruvate domain"/>
    <property type="match status" value="1"/>
</dbReference>
<keyword evidence="2" id="KW-0479">Metal-binding</keyword>
<evidence type="ECO:0000256" key="1">
    <source>
        <dbReference type="ARBA" id="ARBA00001946"/>
    </source>
</evidence>
<evidence type="ECO:0000313" key="5">
    <source>
        <dbReference type="EMBL" id="GAA1948136.1"/>
    </source>
</evidence>
<organism evidence="5 6">
    <name type="scientific">Nocardioides panacihumi</name>
    <dbReference type="NCBI Taxonomy" id="400774"/>
    <lineage>
        <taxon>Bacteria</taxon>
        <taxon>Bacillati</taxon>
        <taxon>Actinomycetota</taxon>
        <taxon>Actinomycetes</taxon>
        <taxon>Propionibacteriales</taxon>
        <taxon>Nocardioidaceae</taxon>
        <taxon>Nocardioides</taxon>
    </lineage>
</organism>
<gene>
    <name evidence="5" type="ORF">GCM10009798_04120</name>
</gene>
<accession>A0ABN2QDB0</accession>
<dbReference type="InterPro" id="IPR015813">
    <property type="entry name" value="Pyrv/PenolPyrv_kinase-like_dom"/>
</dbReference>
<dbReference type="Pfam" id="PF03328">
    <property type="entry name" value="HpcH_HpaI"/>
    <property type="match status" value="1"/>
</dbReference>
<dbReference type="GO" id="GO:0016829">
    <property type="term" value="F:lyase activity"/>
    <property type="evidence" value="ECO:0007669"/>
    <property type="project" value="UniProtKB-KW"/>
</dbReference>
<evidence type="ECO:0000313" key="6">
    <source>
        <dbReference type="Proteomes" id="UP001500571"/>
    </source>
</evidence>
<comment type="cofactor">
    <cofactor evidence="1">
        <name>Mg(2+)</name>
        <dbReference type="ChEBI" id="CHEBI:18420"/>
    </cofactor>
</comment>
<dbReference type="Gene3D" id="3.20.20.60">
    <property type="entry name" value="Phosphoenolpyruvate-binding domains"/>
    <property type="match status" value="1"/>
</dbReference>
<dbReference type="InterPro" id="IPR011206">
    <property type="entry name" value="Citrate_lyase_beta/mcl1/mcl2"/>
</dbReference>
<dbReference type="Proteomes" id="UP001500571">
    <property type="component" value="Unassembled WGS sequence"/>
</dbReference>
<evidence type="ECO:0000256" key="3">
    <source>
        <dbReference type="ARBA" id="ARBA00022842"/>
    </source>
</evidence>
<proteinExistence type="predicted"/>
<dbReference type="PIRSF" id="PIRSF015582">
    <property type="entry name" value="Cit_lyase_B"/>
    <property type="match status" value="1"/>
</dbReference>
<dbReference type="InterPro" id="IPR040442">
    <property type="entry name" value="Pyrv_kinase-like_dom_sf"/>
</dbReference>
<dbReference type="InterPro" id="IPR005000">
    <property type="entry name" value="Aldolase/citrate-lyase_domain"/>
</dbReference>
<dbReference type="RefSeq" id="WP_344041903.1">
    <property type="nucleotide sequence ID" value="NZ_BAAAPB010000001.1"/>
</dbReference>
<keyword evidence="5" id="KW-0456">Lyase</keyword>
<protein>
    <submittedName>
        <fullName evidence="5">CoA ester lyase</fullName>
    </submittedName>
</protein>